<dbReference type="SUPFAM" id="SSF52833">
    <property type="entry name" value="Thioredoxin-like"/>
    <property type="match status" value="1"/>
</dbReference>
<dbReference type="InterPro" id="IPR003782">
    <property type="entry name" value="SCO1/SenC"/>
</dbReference>
<evidence type="ECO:0000256" key="2">
    <source>
        <dbReference type="ARBA" id="ARBA00023008"/>
    </source>
</evidence>
<feature type="domain" description="Thioredoxin" evidence="4">
    <location>
        <begin position="58"/>
        <end position="196"/>
    </location>
</feature>
<gene>
    <name evidence="5" type="ORF">ACFP3V_24570</name>
</gene>
<dbReference type="InterPro" id="IPR036249">
    <property type="entry name" value="Thioredoxin-like_sf"/>
</dbReference>
<organism evidence="5 6">
    <name type="scientific">Streptacidiphilus monticola</name>
    <dbReference type="NCBI Taxonomy" id="2161674"/>
    <lineage>
        <taxon>Bacteria</taxon>
        <taxon>Bacillati</taxon>
        <taxon>Actinomycetota</taxon>
        <taxon>Actinomycetes</taxon>
        <taxon>Kitasatosporales</taxon>
        <taxon>Streptomycetaceae</taxon>
        <taxon>Streptacidiphilus</taxon>
    </lineage>
</organism>
<comment type="similarity">
    <text evidence="1">Belongs to the SCO1/2 family.</text>
</comment>
<dbReference type="EMBL" id="JBHSQJ010000117">
    <property type="protein sequence ID" value="MFC5910383.1"/>
    <property type="molecule type" value="Genomic_DNA"/>
</dbReference>
<keyword evidence="2" id="KW-0186">Copper</keyword>
<dbReference type="RefSeq" id="WP_380587452.1">
    <property type="nucleotide sequence ID" value="NZ_JBHSQJ010000117.1"/>
</dbReference>
<evidence type="ECO:0000313" key="5">
    <source>
        <dbReference type="EMBL" id="MFC5910383.1"/>
    </source>
</evidence>
<dbReference type="PROSITE" id="PS51318">
    <property type="entry name" value="TAT"/>
    <property type="match status" value="1"/>
</dbReference>
<dbReference type="PROSITE" id="PS51352">
    <property type="entry name" value="THIOREDOXIN_2"/>
    <property type="match status" value="1"/>
</dbReference>
<keyword evidence="3" id="KW-0732">Signal</keyword>
<keyword evidence="6" id="KW-1185">Reference proteome</keyword>
<feature type="signal peptide" evidence="3">
    <location>
        <begin position="1"/>
        <end position="20"/>
    </location>
</feature>
<dbReference type="InterPro" id="IPR013766">
    <property type="entry name" value="Thioredoxin_domain"/>
</dbReference>
<dbReference type="Proteomes" id="UP001596174">
    <property type="component" value="Unassembled WGS sequence"/>
</dbReference>
<evidence type="ECO:0000313" key="6">
    <source>
        <dbReference type="Proteomes" id="UP001596174"/>
    </source>
</evidence>
<protein>
    <submittedName>
        <fullName evidence="5">SCO family protein</fullName>
    </submittedName>
</protein>
<sequence length="223" mass="22833">MSSQPTTRRALLLGSLAASAALVLSACGSSGGSAASASAGDARPSHLAASSAYQGTALQRTFAKPDVTLTDTSGKPYDLAKATAGKAVLLYFGYTHCPDVCPTTMGDIAVAVSKLPKADQQKIAVVFVSTDPARDTPSEMRSWLDSFNPAFVGLTGDINTIIAAAKSVGVFVAAPVKGQEPVHGAQVLAFLPTDDKAHVLYTSGTPSSVFRHDLPLLVKGVAS</sequence>
<dbReference type="CDD" id="cd02968">
    <property type="entry name" value="SCO"/>
    <property type="match status" value="1"/>
</dbReference>
<dbReference type="Gene3D" id="3.40.30.10">
    <property type="entry name" value="Glutaredoxin"/>
    <property type="match status" value="1"/>
</dbReference>
<feature type="chain" id="PRO_5045299236" evidence="3">
    <location>
        <begin position="21"/>
        <end position="223"/>
    </location>
</feature>
<evidence type="ECO:0000256" key="1">
    <source>
        <dbReference type="ARBA" id="ARBA00010996"/>
    </source>
</evidence>
<name>A0ABW1G7Y8_9ACTN</name>
<dbReference type="PANTHER" id="PTHR12151:SF25">
    <property type="entry name" value="LINALOOL DEHYDRATASE_ISOMERASE DOMAIN-CONTAINING PROTEIN"/>
    <property type="match status" value="1"/>
</dbReference>
<dbReference type="InterPro" id="IPR006311">
    <property type="entry name" value="TAT_signal"/>
</dbReference>
<reference evidence="6" key="1">
    <citation type="journal article" date="2019" name="Int. J. Syst. Evol. Microbiol.">
        <title>The Global Catalogue of Microorganisms (GCM) 10K type strain sequencing project: providing services to taxonomists for standard genome sequencing and annotation.</title>
        <authorList>
            <consortium name="The Broad Institute Genomics Platform"/>
            <consortium name="The Broad Institute Genome Sequencing Center for Infectious Disease"/>
            <person name="Wu L."/>
            <person name="Ma J."/>
        </authorList>
    </citation>
    <scope>NUCLEOTIDE SEQUENCE [LARGE SCALE GENOMIC DNA]</scope>
    <source>
        <strain evidence="6">JCM 4816</strain>
    </source>
</reference>
<evidence type="ECO:0000259" key="4">
    <source>
        <dbReference type="PROSITE" id="PS51352"/>
    </source>
</evidence>
<comment type="caution">
    <text evidence="5">The sequence shown here is derived from an EMBL/GenBank/DDBJ whole genome shotgun (WGS) entry which is preliminary data.</text>
</comment>
<dbReference type="PANTHER" id="PTHR12151">
    <property type="entry name" value="ELECTRON TRANSPORT PROTIN SCO1/SENC FAMILY MEMBER"/>
    <property type="match status" value="1"/>
</dbReference>
<evidence type="ECO:0000256" key="3">
    <source>
        <dbReference type="SAM" id="SignalP"/>
    </source>
</evidence>
<dbReference type="Pfam" id="PF02630">
    <property type="entry name" value="SCO1-SenC"/>
    <property type="match status" value="1"/>
</dbReference>
<accession>A0ABW1G7Y8</accession>
<proteinExistence type="inferred from homology"/>